<accession>A0ABS9IK35</accession>
<dbReference type="InterPro" id="IPR011047">
    <property type="entry name" value="Quinoprotein_ADH-like_sf"/>
</dbReference>
<dbReference type="Proteomes" id="UP001200022">
    <property type="component" value="Unassembled WGS sequence"/>
</dbReference>
<reference evidence="2 3" key="1">
    <citation type="submission" date="2022-01" db="EMBL/GenBank/DDBJ databases">
        <title>Draft genome sequence of Sabulilitoribacter multivorans KCTC 32326.</title>
        <authorList>
            <person name="Oh J.-S."/>
        </authorList>
    </citation>
    <scope>NUCLEOTIDE SEQUENCE [LARGE SCALE GENOMIC DNA]</scope>
    <source>
        <strain evidence="2 3">M-M16</strain>
    </source>
</reference>
<keyword evidence="3" id="KW-1185">Reference proteome</keyword>
<evidence type="ECO:0000256" key="1">
    <source>
        <dbReference type="SAM" id="SignalP"/>
    </source>
</evidence>
<protein>
    <submittedName>
        <fullName evidence="2">Ribonuclease HII</fullName>
    </submittedName>
</protein>
<sequence length="810" mass="91787">MRLLYFALITLLFFSCNSTETNRSKLIDFVPENTSAIIKSNNIEGLKSSINNSDFLQKISNTNSYKSLEDKLENLTYLNPASDILICFSKDINDSLQYSIITKNHQGLFITDSLPNYIEESLKYKNKTITKSTINKSTFYSTVLDSTFFASSSKDVVDGIFNNSELDFELEKIYSTINDDKTFSIILKPNNPFAKSFFIADSLTLNTFTEYIAADVDISQNSIIVNGVTKASDSTKSLINIFKNTVPQENQIQNITPSNSDGFLSFTFDDFKTFEGNLGKFQKKDTILNASTLFNDVIEVGVIYEDENRAIALNSIDIIATKDALIGEQSKIDSYREIDIYSFSNSNLFKDTFYPLITFDKATMYCVLDNFFVFCNDNEMLQNIIANYQNETTLGNKDYFENIKNQLSDASSLIQVTNASTLSTVINKNLDSDNNLKLSDYNTSAIQFVYDVNFAHVNAVIKKNASRTSLNSVSEVLNIKLDKDLLNNPQFVKNHITNEKEIVVQDINNNLYLISNTGKILWKKTLQGPVLGNIEQIDIYKNGRLQLAFATPNRIYVIDKNGNDVAPFPARFNDDITQPLSVFDYDKNKNYRLLVTQGKNVLMYNVKAQIVNGFTFKSANNNIICQPKHFRIGSKDYITFKTENKLYILDRTGRTRVSPKTQSTYSSQPIFLYNNAFTTTSSGGDLIMVDSKGNVSSRNLNLSEKHFIDTSSKTLVTLTENQLSIKNRTNELDFGDYTSCKLFYINDKIYVTVTDLQSHKVYLFDSQSKPIPNFPVYGNSTIDLDNIDRDNKLEFVTKGESNSVILYQIN</sequence>
<dbReference type="SUPFAM" id="SSF50998">
    <property type="entry name" value="Quinoprotein alcohol dehydrogenase-like"/>
    <property type="match status" value="1"/>
</dbReference>
<dbReference type="EMBL" id="JAKKDV010000004">
    <property type="protein sequence ID" value="MCF7560956.1"/>
    <property type="molecule type" value="Genomic_DNA"/>
</dbReference>
<dbReference type="RefSeq" id="WP_237231638.1">
    <property type="nucleotide sequence ID" value="NZ_JAKKDV010000004.1"/>
</dbReference>
<comment type="caution">
    <text evidence="2">The sequence shown here is derived from an EMBL/GenBank/DDBJ whole genome shotgun (WGS) entry which is preliminary data.</text>
</comment>
<name>A0ABS9IK35_9FLAO</name>
<keyword evidence="1" id="KW-0732">Signal</keyword>
<feature type="chain" id="PRO_5046348641" evidence="1">
    <location>
        <begin position="19"/>
        <end position="810"/>
    </location>
</feature>
<dbReference type="PROSITE" id="PS51257">
    <property type="entry name" value="PROKAR_LIPOPROTEIN"/>
    <property type="match status" value="1"/>
</dbReference>
<gene>
    <name evidence="2" type="ORF">L3X39_09945</name>
</gene>
<evidence type="ECO:0000313" key="2">
    <source>
        <dbReference type="EMBL" id="MCF7560956.1"/>
    </source>
</evidence>
<feature type="signal peptide" evidence="1">
    <location>
        <begin position="1"/>
        <end position="18"/>
    </location>
</feature>
<organism evidence="2 3">
    <name type="scientific">Flaviramulus multivorans</name>
    <dbReference type="NCBI Taxonomy" id="1304750"/>
    <lineage>
        <taxon>Bacteria</taxon>
        <taxon>Pseudomonadati</taxon>
        <taxon>Bacteroidota</taxon>
        <taxon>Flavobacteriia</taxon>
        <taxon>Flavobacteriales</taxon>
        <taxon>Flavobacteriaceae</taxon>
        <taxon>Flaviramulus</taxon>
    </lineage>
</organism>
<proteinExistence type="predicted"/>
<evidence type="ECO:0000313" key="3">
    <source>
        <dbReference type="Proteomes" id="UP001200022"/>
    </source>
</evidence>